<feature type="domain" description="N-acetyltransferase" evidence="1">
    <location>
        <begin position="18"/>
        <end position="152"/>
    </location>
</feature>
<dbReference type="Gene3D" id="3.40.630.30">
    <property type="match status" value="1"/>
</dbReference>
<evidence type="ECO:0000259" key="1">
    <source>
        <dbReference type="PROSITE" id="PS51186"/>
    </source>
</evidence>
<dbReference type="CDD" id="cd04301">
    <property type="entry name" value="NAT_SF"/>
    <property type="match status" value="1"/>
</dbReference>
<dbReference type="Proteomes" id="UP000188597">
    <property type="component" value="Unassembled WGS sequence"/>
</dbReference>
<sequence>MITFEKMNNKEFKSYIEFMIPDYARDTAEHYLMSIEEANEKAEKQIESLLPDQENTEGQYLYHIKSEESLAGYLWFHVNNEEKKAFLYHIYILEASRKQGIAGEALRFFEEEAKKLRAASLGLHVFGSNENAIKLYRKLGFKQASVSMNKIL</sequence>
<dbReference type="PANTHER" id="PTHR43259">
    <property type="entry name" value="SPT10P"/>
    <property type="match status" value="1"/>
</dbReference>
<dbReference type="SUPFAM" id="SSF55729">
    <property type="entry name" value="Acyl-CoA N-acyltransferases (Nat)"/>
    <property type="match status" value="1"/>
</dbReference>
<dbReference type="PROSITE" id="PS51186">
    <property type="entry name" value="GNAT"/>
    <property type="match status" value="1"/>
</dbReference>
<gene>
    <name evidence="2" type="ORF">UN64_11990</name>
</gene>
<reference evidence="2 3" key="1">
    <citation type="submission" date="2016-11" db="EMBL/GenBank/DDBJ databases">
        <authorList>
            <person name="Jaros S."/>
            <person name="Januszkiewicz K."/>
            <person name="Wedrychowicz H."/>
        </authorList>
    </citation>
    <scope>NUCLEOTIDE SEQUENCE [LARGE SCALE GENOMIC DNA]</scope>
    <source>
        <strain evidence="2 3">Con a/3</strain>
    </source>
</reference>
<proteinExistence type="predicted"/>
<accession>A0A1V3G8R5</accession>
<dbReference type="OrthoDB" id="65897at2"/>
<organism evidence="2 3">
    <name type="scientific">Fictibacillus arsenicus</name>
    <dbReference type="NCBI Taxonomy" id="255247"/>
    <lineage>
        <taxon>Bacteria</taxon>
        <taxon>Bacillati</taxon>
        <taxon>Bacillota</taxon>
        <taxon>Bacilli</taxon>
        <taxon>Bacillales</taxon>
        <taxon>Fictibacillaceae</taxon>
        <taxon>Fictibacillus</taxon>
    </lineage>
</organism>
<dbReference type="GO" id="GO:0016747">
    <property type="term" value="F:acyltransferase activity, transferring groups other than amino-acyl groups"/>
    <property type="evidence" value="ECO:0007669"/>
    <property type="project" value="InterPro"/>
</dbReference>
<dbReference type="EMBL" id="MQMF01000002">
    <property type="protein sequence ID" value="OOE12772.1"/>
    <property type="molecule type" value="Genomic_DNA"/>
</dbReference>
<evidence type="ECO:0000313" key="3">
    <source>
        <dbReference type="Proteomes" id="UP000188597"/>
    </source>
</evidence>
<protein>
    <recommendedName>
        <fullName evidence="1">N-acetyltransferase domain-containing protein</fullName>
    </recommendedName>
</protein>
<name>A0A1V3G8R5_9BACL</name>
<dbReference type="InterPro" id="IPR000182">
    <property type="entry name" value="GNAT_dom"/>
</dbReference>
<dbReference type="RefSeq" id="WP_077362968.1">
    <property type="nucleotide sequence ID" value="NZ_MQMF01000002.1"/>
</dbReference>
<dbReference type="InterPro" id="IPR016181">
    <property type="entry name" value="Acyl_CoA_acyltransferase"/>
</dbReference>
<dbReference type="AlphaFoldDB" id="A0A1V3G8R5"/>
<comment type="caution">
    <text evidence="2">The sequence shown here is derived from an EMBL/GenBank/DDBJ whole genome shotgun (WGS) entry which is preliminary data.</text>
</comment>
<evidence type="ECO:0000313" key="2">
    <source>
        <dbReference type="EMBL" id="OOE12772.1"/>
    </source>
</evidence>
<dbReference type="InterPro" id="IPR052829">
    <property type="entry name" value="N-acetyltransferase_domain"/>
</dbReference>
<dbReference type="Pfam" id="PF00583">
    <property type="entry name" value="Acetyltransf_1"/>
    <property type="match status" value="1"/>
</dbReference>
<dbReference type="PANTHER" id="PTHR43259:SF1">
    <property type="entry name" value="N-ACETYLTRANSFERASE DOMAIN-CONTAINING PROTEIN"/>
    <property type="match status" value="1"/>
</dbReference>